<feature type="transmembrane region" description="Helical" evidence="6">
    <location>
        <begin position="443"/>
        <end position="462"/>
    </location>
</feature>
<evidence type="ECO:0000256" key="4">
    <source>
        <dbReference type="ARBA" id="ARBA00023136"/>
    </source>
</evidence>
<feature type="transmembrane region" description="Helical" evidence="6">
    <location>
        <begin position="212"/>
        <end position="228"/>
    </location>
</feature>
<gene>
    <name evidence="8" type="ORF">E6H04_03230</name>
</gene>
<dbReference type="Pfam" id="PF04932">
    <property type="entry name" value="Wzy_C"/>
    <property type="match status" value="1"/>
</dbReference>
<comment type="caution">
    <text evidence="8">The sequence shown here is derived from an EMBL/GenBank/DDBJ whole genome shotgun (WGS) entry which is preliminary data.</text>
</comment>
<sequence length="648" mass="68131">MAGAVTRVRLRSAWGPALDWLVLLGVLGLIARMAFGGVTFVPAAGFAQNRLPLLWFEQAVALVGAGALGRWLLAGGRALPGALLGTLAAATALALLSLVTTTDRYATREAVFLLVALVVAALAVAMTATDGTRARAFLAGLALMSAAEAIIGLGQYASGAATPAYWLSHAFAGAIRTRIHGTFGNPNVLASFLLVGIGATALLAVDLTGRRRLVAIGALAVEIAALALTYSRGGYAGLAAFACAFALLLWPVRRRAWAVLLTITLVAGVAAVALPSVGRRAGSVSLDPEDTAQSRLFIWRTALHMWRTHAAWGTGIGTFNAVYPSYRPPGVLATYAVLRIPGSAHNDYLQLLAEVGVAGTALAALALAWGVGRAAGRYRRGGPTDQIWLGTWGATCAAVGVTSLVDSTLSVIPNAVMVAGFTAAVAAQASLDHPPLRFWKRVLALPLAAVLAGLPPVLVPLARASVLDAEAHRDVKAGRYADAVDAFRRAAAADPLNGEALPYFGDLLADLYLRRIDTSLGGWRTARARAEDLYVRAGRLSPWDGYARAALGRLRRAEGRYPEAAAAFREAVSLDPYSPRYRFWLGEALLSAGDRRGAVGPLREAARLYPIELLVIEHHVGHDTVYAQDQTDLGEAHRLLAQLGEEAP</sequence>
<feature type="transmembrane region" description="Helical" evidence="6">
    <location>
        <begin position="234"/>
        <end position="250"/>
    </location>
</feature>
<dbReference type="InterPro" id="IPR007016">
    <property type="entry name" value="O-antigen_ligase-rel_domated"/>
</dbReference>
<feature type="transmembrane region" description="Helical" evidence="6">
    <location>
        <begin position="257"/>
        <end position="277"/>
    </location>
</feature>
<feature type="transmembrane region" description="Helical" evidence="6">
    <location>
        <begin position="411"/>
        <end position="431"/>
    </location>
</feature>
<feature type="transmembrane region" description="Helical" evidence="6">
    <location>
        <begin position="80"/>
        <end position="99"/>
    </location>
</feature>
<dbReference type="PANTHER" id="PTHR37422">
    <property type="entry name" value="TEICHURONIC ACID BIOSYNTHESIS PROTEIN TUAE"/>
    <property type="match status" value="1"/>
</dbReference>
<evidence type="ECO:0000256" key="2">
    <source>
        <dbReference type="ARBA" id="ARBA00022692"/>
    </source>
</evidence>
<dbReference type="PANTHER" id="PTHR37422:SF23">
    <property type="entry name" value="TEICHURONIC ACID BIOSYNTHESIS PROTEIN TUAE"/>
    <property type="match status" value="1"/>
</dbReference>
<dbReference type="GO" id="GO:0016020">
    <property type="term" value="C:membrane"/>
    <property type="evidence" value="ECO:0007669"/>
    <property type="project" value="UniProtKB-SubCell"/>
</dbReference>
<feature type="transmembrane region" description="Helical" evidence="6">
    <location>
        <begin position="53"/>
        <end position="73"/>
    </location>
</feature>
<proteinExistence type="predicted"/>
<dbReference type="Pfam" id="PF13414">
    <property type="entry name" value="TPR_11"/>
    <property type="match status" value="1"/>
</dbReference>
<dbReference type="InterPro" id="IPR011990">
    <property type="entry name" value="TPR-like_helical_dom_sf"/>
</dbReference>
<dbReference type="InterPro" id="IPR051533">
    <property type="entry name" value="WaaL-like"/>
</dbReference>
<evidence type="ECO:0000256" key="5">
    <source>
        <dbReference type="PROSITE-ProRule" id="PRU00339"/>
    </source>
</evidence>
<keyword evidence="3 6" id="KW-1133">Transmembrane helix</keyword>
<evidence type="ECO:0000256" key="6">
    <source>
        <dbReference type="SAM" id="Phobius"/>
    </source>
</evidence>
<evidence type="ECO:0000313" key="8">
    <source>
        <dbReference type="EMBL" id="TMI83319.1"/>
    </source>
</evidence>
<dbReference type="SUPFAM" id="SSF48452">
    <property type="entry name" value="TPR-like"/>
    <property type="match status" value="1"/>
</dbReference>
<reference evidence="8 9" key="1">
    <citation type="journal article" date="2019" name="Nat. Microbiol.">
        <title>Mediterranean grassland soil C-N compound turnover is dependent on rainfall and depth, and is mediated by genomically divergent microorganisms.</title>
        <authorList>
            <person name="Diamond S."/>
            <person name="Andeer P.F."/>
            <person name="Li Z."/>
            <person name="Crits-Christoph A."/>
            <person name="Burstein D."/>
            <person name="Anantharaman K."/>
            <person name="Lane K.R."/>
            <person name="Thomas B.C."/>
            <person name="Pan C."/>
            <person name="Northen T.R."/>
            <person name="Banfield J.F."/>
        </authorList>
    </citation>
    <scope>NUCLEOTIDE SEQUENCE [LARGE SCALE GENOMIC DNA]</scope>
    <source>
        <strain evidence="8">NP_7</strain>
    </source>
</reference>
<dbReference type="Gene3D" id="1.25.40.10">
    <property type="entry name" value="Tetratricopeptide repeat domain"/>
    <property type="match status" value="2"/>
</dbReference>
<name>A0A537JIF8_9BACT</name>
<feature type="repeat" description="TPR" evidence="5">
    <location>
        <begin position="464"/>
        <end position="497"/>
    </location>
</feature>
<evidence type="ECO:0000259" key="7">
    <source>
        <dbReference type="Pfam" id="PF04932"/>
    </source>
</evidence>
<feature type="transmembrane region" description="Helical" evidence="6">
    <location>
        <begin position="111"/>
        <end position="129"/>
    </location>
</feature>
<protein>
    <submittedName>
        <fullName evidence="8">Tetratricopeptide repeat protein</fullName>
    </submittedName>
</protein>
<accession>A0A537JIF8</accession>
<dbReference type="InterPro" id="IPR019734">
    <property type="entry name" value="TPR_rpt"/>
</dbReference>
<dbReference type="EMBL" id="VBAO01000079">
    <property type="protein sequence ID" value="TMI83319.1"/>
    <property type="molecule type" value="Genomic_DNA"/>
</dbReference>
<feature type="domain" description="O-antigen ligase-related" evidence="7">
    <location>
        <begin position="222"/>
        <end position="363"/>
    </location>
</feature>
<feature type="transmembrane region" description="Helical" evidence="6">
    <location>
        <begin position="136"/>
        <end position="157"/>
    </location>
</feature>
<comment type="subcellular location">
    <subcellularLocation>
        <location evidence="1">Membrane</location>
        <topology evidence="1">Multi-pass membrane protein</topology>
    </subcellularLocation>
</comment>
<feature type="repeat" description="TPR" evidence="5">
    <location>
        <begin position="545"/>
        <end position="578"/>
    </location>
</feature>
<evidence type="ECO:0000256" key="3">
    <source>
        <dbReference type="ARBA" id="ARBA00022989"/>
    </source>
</evidence>
<feature type="transmembrane region" description="Helical" evidence="6">
    <location>
        <begin position="188"/>
        <end position="205"/>
    </location>
</feature>
<evidence type="ECO:0000256" key="1">
    <source>
        <dbReference type="ARBA" id="ARBA00004141"/>
    </source>
</evidence>
<keyword evidence="4 6" id="KW-0472">Membrane</keyword>
<keyword evidence="5" id="KW-0802">TPR repeat</keyword>
<dbReference type="Proteomes" id="UP000320048">
    <property type="component" value="Unassembled WGS sequence"/>
</dbReference>
<feature type="transmembrane region" description="Helical" evidence="6">
    <location>
        <begin position="20"/>
        <end position="41"/>
    </location>
</feature>
<dbReference type="AlphaFoldDB" id="A0A537JIF8"/>
<feature type="transmembrane region" description="Helical" evidence="6">
    <location>
        <begin position="355"/>
        <end position="375"/>
    </location>
</feature>
<organism evidence="8 9">
    <name type="scientific">Candidatus Segetimicrobium genomatis</name>
    <dbReference type="NCBI Taxonomy" id="2569760"/>
    <lineage>
        <taxon>Bacteria</taxon>
        <taxon>Bacillati</taxon>
        <taxon>Candidatus Sysuimicrobiota</taxon>
        <taxon>Candidatus Sysuimicrobiia</taxon>
        <taxon>Candidatus Sysuimicrobiales</taxon>
        <taxon>Candidatus Segetimicrobiaceae</taxon>
        <taxon>Candidatus Segetimicrobium</taxon>
    </lineage>
</organism>
<keyword evidence="2 6" id="KW-0812">Transmembrane</keyword>
<evidence type="ECO:0000313" key="9">
    <source>
        <dbReference type="Proteomes" id="UP000320048"/>
    </source>
</evidence>
<dbReference type="Pfam" id="PF13432">
    <property type="entry name" value="TPR_16"/>
    <property type="match status" value="1"/>
</dbReference>
<dbReference type="PROSITE" id="PS50005">
    <property type="entry name" value="TPR"/>
    <property type="match status" value="2"/>
</dbReference>